<keyword evidence="3 4" id="KW-0560">Oxidoreductase</keyword>
<dbReference type="GO" id="GO:0016994">
    <property type="term" value="F:precorrin-6A reductase activity"/>
    <property type="evidence" value="ECO:0007669"/>
    <property type="project" value="UniProtKB-EC"/>
</dbReference>
<accession>A0A8H2M5G6</accession>
<name>A0A8H2M5G6_9FIRM</name>
<sequence>MIWILGGTTEVNKLLESLGDDDHIITVATESGAESTHSKHVHVGRLTKEQMVDFARENKIDKIVDLTHPYATIVTDQARQVAREMKIPYYRYIRPEIHMENGYIVGSIEECCRLLQEIDEGPVFFTTGSKNIKDFEPVRGDKQFIYRILPTLESLQLAFDAEVSYRDIVAMLGPFSLDLNIALFKQYQVKYCVMKESGKEGGQEEKILACKQADVCPIIIKRQTEEDGYHDLNRLIKDLLSN</sequence>
<evidence type="ECO:0000256" key="1">
    <source>
        <dbReference type="ARBA" id="ARBA00004953"/>
    </source>
</evidence>
<evidence type="ECO:0000256" key="2">
    <source>
        <dbReference type="ARBA" id="ARBA00022573"/>
    </source>
</evidence>
<dbReference type="UniPathway" id="UPA00148"/>
<dbReference type="Proteomes" id="UP000377798">
    <property type="component" value="Unassembled WGS sequence"/>
</dbReference>
<dbReference type="PANTHER" id="PTHR36925:SF1">
    <property type="entry name" value="COBALT-PRECORRIN-6A REDUCTASE"/>
    <property type="match status" value="1"/>
</dbReference>
<dbReference type="GO" id="GO:0009236">
    <property type="term" value="P:cobalamin biosynthetic process"/>
    <property type="evidence" value="ECO:0007669"/>
    <property type="project" value="UniProtKB-UniPathway"/>
</dbReference>
<dbReference type="InterPro" id="IPR003723">
    <property type="entry name" value="Precorrin-6x_reduct"/>
</dbReference>
<dbReference type="NCBIfam" id="TIGR00715">
    <property type="entry name" value="precor6x_red"/>
    <property type="match status" value="1"/>
</dbReference>
<dbReference type="AlphaFoldDB" id="A0A8H2M5G6"/>
<evidence type="ECO:0000313" key="5">
    <source>
        <dbReference type="Proteomes" id="UP000377798"/>
    </source>
</evidence>
<dbReference type="Pfam" id="PF02571">
    <property type="entry name" value="CbiJ"/>
    <property type="match status" value="1"/>
</dbReference>
<dbReference type="PANTHER" id="PTHR36925">
    <property type="entry name" value="COBALT-PRECORRIN-6A REDUCTASE"/>
    <property type="match status" value="1"/>
</dbReference>
<reference evidence="4 5" key="1">
    <citation type="submission" date="2019-02" db="EMBL/GenBank/DDBJ databases">
        <authorList>
            <consortium name="Pathogen Informatics"/>
        </authorList>
    </citation>
    <scope>NUCLEOTIDE SEQUENCE [LARGE SCALE GENOMIC DNA]</scope>
    <source>
        <strain evidence="4 5">3012STDY7089603</strain>
    </source>
</reference>
<organism evidence="4 5">
    <name type="scientific">Urinicoccus massiliensis</name>
    <dbReference type="NCBI Taxonomy" id="1723382"/>
    <lineage>
        <taxon>Bacteria</taxon>
        <taxon>Bacillati</taxon>
        <taxon>Bacillota</taxon>
        <taxon>Tissierellia</taxon>
        <taxon>Tissierellales</taxon>
        <taxon>Peptoniphilaceae</taxon>
        <taxon>Urinicoccus</taxon>
    </lineage>
</organism>
<gene>
    <name evidence="4" type="primary">cobK</name>
    <name evidence="4" type="ORF">NCTC13150_00803</name>
</gene>
<evidence type="ECO:0000256" key="3">
    <source>
        <dbReference type="ARBA" id="ARBA00023002"/>
    </source>
</evidence>
<keyword evidence="5" id="KW-1185">Reference proteome</keyword>
<dbReference type="EMBL" id="CAACYI010000001">
    <property type="protein sequence ID" value="VFB16283.1"/>
    <property type="molecule type" value="Genomic_DNA"/>
</dbReference>
<protein>
    <submittedName>
        <fullName evidence="4">Precorrin-6A reductase</fullName>
        <ecNumber evidence="4">1.3.1.54</ecNumber>
    </submittedName>
</protein>
<evidence type="ECO:0000313" key="4">
    <source>
        <dbReference type="EMBL" id="VFB16283.1"/>
    </source>
</evidence>
<dbReference type="PROSITE" id="PS51014">
    <property type="entry name" value="COBK_CBIJ"/>
    <property type="match status" value="1"/>
</dbReference>
<keyword evidence="2" id="KW-0169">Cobalamin biosynthesis</keyword>
<comment type="pathway">
    <text evidence="1">Cofactor biosynthesis; adenosylcobalamin biosynthesis.</text>
</comment>
<proteinExistence type="predicted"/>
<comment type="caution">
    <text evidence="4">The sequence shown here is derived from an EMBL/GenBank/DDBJ whole genome shotgun (WGS) entry which is preliminary data.</text>
</comment>
<dbReference type="EC" id="1.3.1.54" evidence="4"/>
<dbReference type="RefSeq" id="WP_131748867.1">
    <property type="nucleotide sequence ID" value="NZ_CAACYI010000001.1"/>
</dbReference>